<accession>A0A078A7G9</accession>
<sequence length="181" mass="21008">MKTSSTFLWRCNCPFDTNHLIPKSEQVDVPKKLIQLLEKFDIHGIQCDKHSGYNATVYCQLENMLICEECALNDPHQHYVNNNHLHIFSSFEALFEIDKENIFRKKIIKSSKINSPIASKKIVQGNPIVFPPNNIQPDSELQQNPLNKLQNDTRLLEFRRLIDEQIEDLTDQTMNKSTLAN</sequence>
<dbReference type="InterPro" id="IPR000315">
    <property type="entry name" value="Znf_B-box"/>
</dbReference>
<keyword evidence="1" id="KW-0863">Zinc-finger</keyword>
<dbReference type="Gene3D" id="3.30.160.60">
    <property type="entry name" value="Classic Zinc Finger"/>
    <property type="match status" value="1"/>
</dbReference>
<organism evidence="3 4">
    <name type="scientific">Stylonychia lemnae</name>
    <name type="common">Ciliate</name>
    <dbReference type="NCBI Taxonomy" id="5949"/>
    <lineage>
        <taxon>Eukaryota</taxon>
        <taxon>Sar</taxon>
        <taxon>Alveolata</taxon>
        <taxon>Ciliophora</taxon>
        <taxon>Intramacronucleata</taxon>
        <taxon>Spirotrichea</taxon>
        <taxon>Stichotrichia</taxon>
        <taxon>Sporadotrichida</taxon>
        <taxon>Oxytrichidae</taxon>
        <taxon>Stylonychinae</taxon>
        <taxon>Stylonychia</taxon>
    </lineage>
</organism>
<proteinExistence type="predicted"/>
<evidence type="ECO:0000313" key="3">
    <source>
        <dbReference type="EMBL" id="CDW76736.1"/>
    </source>
</evidence>
<name>A0A078A7G9_STYLE</name>
<evidence type="ECO:0000313" key="4">
    <source>
        <dbReference type="Proteomes" id="UP000039865"/>
    </source>
</evidence>
<keyword evidence="1" id="KW-0479">Metal-binding</keyword>
<dbReference type="CDD" id="cd19756">
    <property type="entry name" value="Bbox2"/>
    <property type="match status" value="1"/>
</dbReference>
<evidence type="ECO:0000259" key="2">
    <source>
        <dbReference type="PROSITE" id="PS50119"/>
    </source>
</evidence>
<protein>
    <recommendedName>
        <fullName evidence="2">B box-type domain-containing protein</fullName>
    </recommendedName>
</protein>
<dbReference type="SUPFAM" id="SSF57845">
    <property type="entry name" value="B-box zinc-binding domain"/>
    <property type="match status" value="1"/>
</dbReference>
<evidence type="ECO:0000256" key="1">
    <source>
        <dbReference type="PROSITE-ProRule" id="PRU00024"/>
    </source>
</evidence>
<dbReference type="GO" id="GO:0008270">
    <property type="term" value="F:zinc ion binding"/>
    <property type="evidence" value="ECO:0007669"/>
    <property type="project" value="UniProtKB-KW"/>
</dbReference>
<gene>
    <name evidence="3" type="primary">Contig6549.g7005</name>
    <name evidence="3" type="ORF">STYLEM_5697</name>
</gene>
<keyword evidence="4" id="KW-1185">Reference proteome</keyword>
<dbReference type="PROSITE" id="PS50119">
    <property type="entry name" value="ZF_BBOX"/>
    <property type="match status" value="1"/>
</dbReference>
<dbReference type="AlphaFoldDB" id="A0A078A7G9"/>
<dbReference type="Proteomes" id="UP000039865">
    <property type="component" value="Unassembled WGS sequence"/>
</dbReference>
<keyword evidence="1" id="KW-0862">Zinc</keyword>
<dbReference type="InParanoid" id="A0A078A7G9"/>
<feature type="domain" description="B box-type" evidence="2">
    <location>
        <begin position="47"/>
        <end position="87"/>
    </location>
</feature>
<dbReference type="EMBL" id="CCKQ01005492">
    <property type="protein sequence ID" value="CDW76736.1"/>
    <property type="molecule type" value="Genomic_DNA"/>
</dbReference>
<reference evidence="3 4" key="1">
    <citation type="submission" date="2014-06" db="EMBL/GenBank/DDBJ databases">
        <authorList>
            <person name="Swart Estienne"/>
        </authorList>
    </citation>
    <scope>NUCLEOTIDE SEQUENCE [LARGE SCALE GENOMIC DNA]</scope>
    <source>
        <strain evidence="3 4">130c</strain>
    </source>
</reference>